<dbReference type="SUPFAM" id="SSF54427">
    <property type="entry name" value="NTF2-like"/>
    <property type="match status" value="1"/>
</dbReference>
<keyword evidence="4" id="KW-1185">Reference proteome</keyword>
<protein>
    <submittedName>
        <fullName evidence="3">Nuclear transport factor 2 family protein</fullName>
    </submittedName>
</protein>
<gene>
    <name evidence="3" type="ORF">LK996_06210</name>
</gene>
<dbReference type="EMBL" id="JAJGAK010000001">
    <property type="protein sequence ID" value="MCC8362666.1"/>
    <property type="molecule type" value="Genomic_DNA"/>
</dbReference>
<feature type="signal peptide" evidence="1">
    <location>
        <begin position="1"/>
        <end position="22"/>
    </location>
</feature>
<sequence>MRTTTKALFAAAMLLAAGVVRAQAGGGEDANRKLISNAFDRWRDGTQSIFDLLADDARWTIVGSSEVAGTYENREAFMARVIRPFGARMRDPLKPEVRKLYADGDTVVVLFDGRAVARDGVPYVNTYTWYMRVADGRVVDVVAFFDPKAFDALWSRVEPAKNP</sequence>
<feature type="domain" description="SnoaL-like" evidence="2">
    <location>
        <begin position="47"/>
        <end position="140"/>
    </location>
</feature>
<dbReference type="PANTHER" id="PTHR41252:SF1">
    <property type="entry name" value="BLR2505 PROTEIN"/>
    <property type="match status" value="1"/>
</dbReference>
<evidence type="ECO:0000256" key="1">
    <source>
        <dbReference type="SAM" id="SignalP"/>
    </source>
</evidence>
<dbReference type="InterPro" id="IPR037401">
    <property type="entry name" value="SnoaL-like"/>
</dbReference>
<comment type="caution">
    <text evidence="3">The sequence shown here is derived from an EMBL/GenBank/DDBJ whole genome shotgun (WGS) entry which is preliminary data.</text>
</comment>
<dbReference type="PANTHER" id="PTHR41252">
    <property type="entry name" value="BLR2505 PROTEIN"/>
    <property type="match status" value="1"/>
</dbReference>
<dbReference type="Gene3D" id="3.10.450.50">
    <property type="match status" value="1"/>
</dbReference>
<evidence type="ECO:0000259" key="2">
    <source>
        <dbReference type="Pfam" id="PF12680"/>
    </source>
</evidence>
<keyword evidence="1" id="KW-0732">Signal</keyword>
<dbReference type="Pfam" id="PF12680">
    <property type="entry name" value="SnoaL_2"/>
    <property type="match status" value="1"/>
</dbReference>
<organism evidence="3 4">
    <name type="scientific">Noviluteimonas lactosilytica</name>
    <dbReference type="NCBI Taxonomy" id="2888523"/>
    <lineage>
        <taxon>Bacteria</taxon>
        <taxon>Pseudomonadati</taxon>
        <taxon>Pseudomonadota</taxon>
        <taxon>Gammaproteobacteria</taxon>
        <taxon>Lysobacterales</taxon>
        <taxon>Lysobacteraceae</taxon>
        <taxon>Noviluteimonas</taxon>
    </lineage>
</organism>
<dbReference type="InterPro" id="IPR032710">
    <property type="entry name" value="NTF2-like_dom_sf"/>
</dbReference>
<feature type="chain" id="PRO_5046938481" evidence="1">
    <location>
        <begin position="23"/>
        <end position="163"/>
    </location>
</feature>
<name>A0ABS8JGE7_9GAMM</name>
<evidence type="ECO:0000313" key="3">
    <source>
        <dbReference type="EMBL" id="MCC8362666.1"/>
    </source>
</evidence>
<dbReference type="RefSeq" id="WP_230526249.1">
    <property type="nucleotide sequence ID" value="NZ_JAJGAK010000001.1"/>
</dbReference>
<evidence type="ECO:0000313" key="4">
    <source>
        <dbReference type="Proteomes" id="UP001165293"/>
    </source>
</evidence>
<accession>A0ABS8JGE7</accession>
<reference evidence="3" key="1">
    <citation type="submission" date="2021-10" db="EMBL/GenBank/DDBJ databases">
        <authorList>
            <person name="Lyu M."/>
            <person name="Wang X."/>
            <person name="Meng X."/>
            <person name="Xu K."/>
        </authorList>
    </citation>
    <scope>NUCLEOTIDE SEQUENCE</scope>
    <source>
        <strain evidence="3">A6</strain>
    </source>
</reference>
<dbReference type="Proteomes" id="UP001165293">
    <property type="component" value="Unassembled WGS sequence"/>
</dbReference>
<proteinExistence type="predicted"/>